<feature type="binding site" evidence="2">
    <location>
        <position position="107"/>
    </location>
    <ligand>
        <name>Mn(2+)</name>
        <dbReference type="ChEBI" id="CHEBI:29035"/>
        <label>2</label>
    </ligand>
</feature>
<keyword evidence="2" id="KW-0479">Metal-binding</keyword>
<dbReference type="InterPro" id="IPR011650">
    <property type="entry name" value="Peptidase_M20_dimer"/>
</dbReference>
<evidence type="ECO:0000313" key="4">
    <source>
        <dbReference type="EMBL" id="HJC67445.1"/>
    </source>
</evidence>
<gene>
    <name evidence="4" type="ORF">H9931_12170</name>
</gene>
<dbReference type="GO" id="GO:0046872">
    <property type="term" value="F:metal ion binding"/>
    <property type="evidence" value="ECO:0007669"/>
    <property type="project" value="UniProtKB-KW"/>
</dbReference>
<dbReference type="Gene3D" id="3.40.630.10">
    <property type="entry name" value="Zn peptidases"/>
    <property type="match status" value="1"/>
</dbReference>
<feature type="binding site" evidence="2">
    <location>
        <position position="109"/>
    </location>
    <ligand>
        <name>Mn(2+)</name>
        <dbReference type="ChEBI" id="CHEBI:29035"/>
        <label>2</label>
    </ligand>
</feature>
<feature type="domain" description="Peptidase M20 dimerisation" evidence="3">
    <location>
        <begin position="193"/>
        <end position="288"/>
    </location>
</feature>
<dbReference type="InterPro" id="IPR036264">
    <property type="entry name" value="Bact_exopeptidase_dim_dom"/>
</dbReference>
<dbReference type="FunFam" id="3.30.70.360:FF:000001">
    <property type="entry name" value="N-acetyldiaminopimelate deacetylase"/>
    <property type="match status" value="1"/>
</dbReference>
<evidence type="ECO:0000259" key="3">
    <source>
        <dbReference type="Pfam" id="PF07687"/>
    </source>
</evidence>
<reference evidence="4" key="1">
    <citation type="journal article" date="2021" name="PeerJ">
        <title>Extensive microbial diversity within the chicken gut microbiome revealed by metagenomics and culture.</title>
        <authorList>
            <person name="Gilroy R."/>
            <person name="Ravi A."/>
            <person name="Getino M."/>
            <person name="Pursley I."/>
            <person name="Horton D.L."/>
            <person name="Alikhan N.F."/>
            <person name="Baker D."/>
            <person name="Gharbi K."/>
            <person name="Hall N."/>
            <person name="Watson M."/>
            <person name="Adriaenssens E.M."/>
            <person name="Foster-Nyarko E."/>
            <person name="Jarju S."/>
            <person name="Secka A."/>
            <person name="Antonio M."/>
            <person name="Oren A."/>
            <person name="Chaudhuri R.R."/>
            <person name="La Ragione R."/>
            <person name="Hildebrand F."/>
            <person name="Pallen M.J."/>
        </authorList>
    </citation>
    <scope>NUCLEOTIDE SEQUENCE</scope>
    <source>
        <strain evidence="4">CHK198-12963</strain>
    </source>
</reference>
<dbReference type="EMBL" id="DWWB01000070">
    <property type="protein sequence ID" value="HJC67445.1"/>
    <property type="molecule type" value="Genomic_DNA"/>
</dbReference>
<comment type="cofactor">
    <cofactor evidence="2">
        <name>Mn(2+)</name>
        <dbReference type="ChEBI" id="CHEBI:29035"/>
    </cofactor>
    <text evidence="2">The Mn(2+) ion enhances activity.</text>
</comment>
<dbReference type="Pfam" id="PF07687">
    <property type="entry name" value="M20_dimer"/>
    <property type="match status" value="1"/>
</dbReference>
<dbReference type="Proteomes" id="UP000823863">
    <property type="component" value="Unassembled WGS sequence"/>
</dbReference>
<dbReference type="GO" id="GO:0050118">
    <property type="term" value="F:N-acetyldiaminopimelate deacetylase activity"/>
    <property type="evidence" value="ECO:0007669"/>
    <property type="project" value="UniProtKB-ARBA"/>
</dbReference>
<dbReference type="SUPFAM" id="SSF55031">
    <property type="entry name" value="Bacterial exopeptidase dimerisation domain"/>
    <property type="match status" value="1"/>
</dbReference>
<dbReference type="NCBIfam" id="TIGR01891">
    <property type="entry name" value="amidohydrolases"/>
    <property type="match status" value="1"/>
</dbReference>
<dbReference type="InterPro" id="IPR002933">
    <property type="entry name" value="Peptidase_M20"/>
</dbReference>
<keyword evidence="1" id="KW-0378">Hydrolase</keyword>
<evidence type="ECO:0000313" key="5">
    <source>
        <dbReference type="Proteomes" id="UP000823863"/>
    </source>
</evidence>
<comment type="caution">
    <text evidence="4">The sequence shown here is derived from an EMBL/GenBank/DDBJ whole genome shotgun (WGS) entry which is preliminary data.</text>
</comment>
<dbReference type="AlphaFoldDB" id="A0A9D2PWS5"/>
<feature type="binding site" evidence="2">
    <location>
        <position position="169"/>
    </location>
    <ligand>
        <name>Mn(2+)</name>
        <dbReference type="ChEBI" id="CHEBI:29035"/>
        <label>2</label>
    </ligand>
</feature>
<dbReference type="Pfam" id="PF01546">
    <property type="entry name" value="Peptidase_M20"/>
    <property type="match status" value="1"/>
</dbReference>
<evidence type="ECO:0000256" key="1">
    <source>
        <dbReference type="ARBA" id="ARBA00022801"/>
    </source>
</evidence>
<name>A0A9D2PWS5_9FIRM</name>
<dbReference type="GO" id="GO:0019877">
    <property type="term" value="P:diaminopimelate biosynthetic process"/>
    <property type="evidence" value="ECO:0007669"/>
    <property type="project" value="UniProtKB-ARBA"/>
</dbReference>
<feature type="binding site" evidence="2">
    <location>
        <position position="368"/>
    </location>
    <ligand>
        <name>Mn(2+)</name>
        <dbReference type="ChEBI" id="CHEBI:29035"/>
        <label>2</label>
    </ligand>
</feature>
<proteinExistence type="predicted"/>
<dbReference type="PANTHER" id="PTHR11014">
    <property type="entry name" value="PEPTIDASE M20 FAMILY MEMBER"/>
    <property type="match status" value="1"/>
</dbReference>
<dbReference type="PIRSF" id="PIRSF005962">
    <property type="entry name" value="Pept_M20D_amidohydro"/>
    <property type="match status" value="1"/>
</dbReference>
<keyword evidence="2" id="KW-0464">Manganese</keyword>
<reference evidence="4" key="2">
    <citation type="submission" date="2021-04" db="EMBL/GenBank/DDBJ databases">
        <authorList>
            <person name="Gilroy R."/>
        </authorList>
    </citation>
    <scope>NUCLEOTIDE SEQUENCE</scope>
    <source>
        <strain evidence="4">CHK198-12963</strain>
    </source>
</reference>
<evidence type="ECO:0000256" key="2">
    <source>
        <dbReference type="PIRSR" id="PIRSR005962-1"/>
    </source>
</evidence>
<dbReference type="InterPro" id="IPR017439">
    <property type="entry name" value="Amidohydrolase"/>
</dbReference>
<feature type="binding site" evidence="2">
    <location>
        <position position="143"/>
    </location>
    <ligand>
        <name>Mn(2+)</name>
        <dbReference type="ChEBI" id="CHEBI:29035"/>
        <label>2</label>
    </ligand>
</feature>
<dbReference type="Gene3D" id="3.30.70.360">
    <property type="match status" value="1"/>
</dbReference>
<dbReference type="PANTHER" id="PTHR11014:SF63">
    <property type="entry name" value="METALLOPEPTIDASE, PUTATIVE (AFU_ORTHOLOGUE AFUA_6G09600)-RELATED"/>
    <property type="match status" value="1"/>
</dbReference>
<dbReference type="SUPFAM" id="SSF53187">
    <property type="entry name" value="Zn-dependent exopeptidases"/>
    <property type="match status" value="1"/>
</dbReference>
<accession>A0A9D2PWS5</accession>
<sequence length="404" mass="44281">MIENILALADSIEDEVIEYRRELHQIPEIAYKTEKTAGYVEEKLRSFGIEDIKTGLGNATHYGITADIHGSEPGKMIALRADMDALPVTEQTGLSFASTHSGWMHACGHDGHTAMLLCAARLLQEHRKEFAGTVRLIFQPSEETPPPAGSFEMVEAGVLEGVQAIFGIHMQPMEPTGVIGFNMTMAGSALDCFKIELIGKGGHGSMPQKSVDAITLSAQVINNIQYIISRQSDPLEPLVITIGTIEGGTLWNIIAETVKMTGTMRSYNQRVREKAIADLEQVIKTACENVGATYKFENDPAVNPLVNHQCASMLLKEVLEKTIGPERVKIMPQPSTATEDFANYLFKVPGTFMWLGCCSGEDTAYPLHHPKFNMDEKALKTGVAAHLSIVNEYLNTDAQLEFGK</sequence>
<protein>
    <submittedName>
        <fullName evidence="4">Amidohydrolase</fullName>
    </submittedName>
</protein>
<organism evidence="4 5">
    <name type="scientific">Candidatus Enterocloster excrementigallinarum</name>
    <dbReference type="NCBI Taxonomy" id="2838558"/>
    <lineage>
        <taxon>Bacteria</taxon>
        <taxon>Bacillati</taxon>
        <taxon>Bacillota</taxon>
        <taxon>Clostridia</taxon>
        <taxon>Lachnospirales</taxon>
        <taxon>Lachnospiraceae</taxon>
        <taxon>Enterocloster</taxon>
    </lineage>
</organism>